<feature type="region of interest" description="Disordered" evidence="1">
    <location>
        <begin position="38"/>
        <end position="163"/>
    </location>
</feature>
<dbReference type="AlphaFoldDB" id="A0AAP0L7E5"/>
<evidence type="ECO:0000313" key="3">
    <source>
        <dbReference type="Proteomes" id="UP001419268"/>
    </source>
</evidence>
<accession>A0AAP0L7E5</accession>
<protein>
    <submittedName>
        <fullName evidence="2">Uncharacterized protein</fullName>
    </submittedName>
</protein>
<reference evidence="2 3" key="1">
    <citation type="submission" date="2024-01" db="EMBL/GenBank/DDBJ databases">
        <title>Genome assemblies of Stephania.</title>
        <authorList>
            <person name="Yang L."/>
        </authorList>
    </citation>
    <scope>NUCLEOTIDE SEQUENCE [LARGE SCALE GENOMIC DNA]</scope>
    <source>
        <strain evidence="2">JXDWG</strain>
        <tissue evidence="2">Leaf</tissue>
    </source>
</reference>
<keyword evidence="3" id="KW-1185">Reference proteome</keyword>
<dbReference type="Proteomes" id="UP001419268">
    <property type="component" value="Unassembled WGS sequence"/>
</dbReference>
<evidence type="ECO:0000256" key="1">
    <source>
        <dbReference type="SAM" id="MobiDB-lite"/>
    </source>
</evidence>
<comment type="caution">
    <text evidence="2">The sequence shown here is derived from an EMBL/GenBank/DDBJ whole genome shotgun (WGS) entry which is preliminary data.</text>
</comment>
<feature type="compositionally biased region" description="Basic and acidic residues" evidence="1">
    <location>
        <begin position="52"/>
        <end position="72"/>
    </location>
</feature>
<dbReference type="EMBL" id="JBBNAG010000001">
    <property type="protein sequence ID" value="KAK9165972.1"/>
    <property type="molecule type" value="Genomic_DNA"/>
</dbReference>
<gene>
    <name evidence="2" type="ORF">Scep_001163</name>
</gene>
<proteinExistence type="predicted"/>
<evidence type="ECO:0000313" key="2">
    <source>
        <dbReference type="EMBL" id="KAK9165972.1"/>
    </source>
</evidence>
<organism evidence="2 3">
    <name type="scientific">Stephania cephalantha</name>
    <dbReference type="NCBI Taxonomy" id="152367"/>
    <lineage>
        <taxon>Eukaryota</taxon>
        <taxon>Viridiplantae</taxon>
        <taxon>Streptophyta</taxon>
        <taxon>Embryophyta</taxon>
        <taxon>Tracheophyta</taxon>
        <taxon>Spermatophyta</taxon>
        <taxon>Magnoliopsida</taxon>
        <taxon>Ranunculales</taxon>
        <taxon>Menispermaceae</taxon>
        <taxon>Menispermoideae</taxon>
        <taxon>Cissampelideae</taxon>
        <taxon>Stephania</taxon>
    </lineage>
</organism>
<feature type="compositionally biased region" description="Basic and acidic residues" evidence="1">
    <location>
        <begin position="125"/>
        <end position="161"/>
    </location>
</feature>
<name>A0AAP0L7E5_9MAGN</name>
<sequence length="172" mass="19378">MHSRHQIDVVSLGFRRSLAEGEGRFERESRLNDWVIGEGPARGLATNDGDVEEGKRDYGWEGDREVGTVEARRRTRRARGAGGKARTAEGSVGQRERERPGRWSARQIQRHCARDSGGRTWRGTATREARDAQGERGRGRDGRIADLGEREAMGKKSKQDEGFGWFKVAWKS</sequence>